<comment type="similarity">
    <text evidence="1">Belongs to the outer membrane porin (Opr) (TC 1.B.25) family.</text>
</comment>
<reference evidence="5" key="1">
    <citation type="submission" date="2019-05" db="EMBL/GenBank/DDBJ databases">
        <authorList>
            <consortium name="Pathogen Informatics"/>
        </authorList>
    </citation>
    <scope>NUCLEOTIDE SEQUENCE [LARGE SCALE GENOMIC DNA]</scope>
    <source>
        <strain evidence="5">NCTC12965</strain>
    </source>
</reference>
<dbReference type="Pfam" id="PF03573">
    <property type="entry name" value="OprD"/>
    <property type="match status" value="1"/>
</dbReference>
<dbReference type="PANTHER" id="PTHR34596">
    <property type="entry name" value="CHITOPORIN"/>
    <property type="match status" value="1"/>
</dbReference>
<dbReference type="InterPro" id="IPR005318">
    <property type="entry name" value="OM_porin_bac"/>
</dbReference>
<evidence type="ECO:0000256" key="4">
    <source>
        <dbReference type="SAM" id="SignalP"/>
    </source>
</evidence>
<feature type="signal peptide" evidence="4">
    <location>
        <begin position="1"/>
        <end position="26"/>
    </location>
</feature>
<feature type="chain" id="PRO_5020892730" evidence="4">
    <location>
        <begin position="27"/>
        <end position="134"/>
    </location>
</feature>
<name>A0A4U9U007_SERFO</name>
<dbReference type="AlphaFoldDB" id="A0A4U9U007"/>
<evidence type="ECO:0000313" key="5">
    <source>
        <dbReference type="EMBL" id="VTR26050.1"/>
    </source>
</evidence>
<proteinExistence type="inferred from homology"/>
<keyword evidence="2" id="KW-0813">Transport</keyword>
<dbReference type="PANTHER" id="PTHR34596:SF2">
    <property type="entry name" value="CHITOPORIN"/>
    <property type="match status" value="1"/>
</dbReference>
<organism evidence="5">
    <name type="scientific">Serratia fonticola</name>
    <dbReference type="NCBI Taxonomy" id="47917"/>
    <lineage>
        <taxon>Bacteria</taxon>
        <taxon>Pseudomonadati</taxon>
        <taxon>Pseudomonadota</taxon>
        <taxon>Gammaproteobacteria</taxon>
        <taxon>Enterobacterales</taxon>
        <taxon>Yersiniaceae</taxon>
        <taxon>Serratia</taxon>
    </lineage>
</organism>
<evidence type="ECO:0000256" key="1">
    <source>
        <dbReference type="ARBA" id="ARBA00009075"/>
    </source>
</evidence>
<keyword evidence="3 4" id="KW-0732">Signal</keyword>
<dbReference type="EMBL" id="CABEEZ010000042">
    <property type="protein sequence ID" value="VTR26050.1"/>
    <property type="molecule type" value="Genomic_DNA"/>
</dbReference>
<accession>A0A4U9U007</accession>
<dbReference type="GO" id="GO:0015288">
    <property type="term" value="F:porin activity"/>
    <property type="evidence" value="ECO:0007669"/>
    <property type="project" value="TreeGrafter"/>
</dbReference>
<dbReference type="InterPro" id="IPR023614">
    <property type="entry name" value="Porin_dom_sf"/>
</dbReference>
<evidence type="ECO:0000256" key="3">
    <source>
        <dbReference type="ARBA" id="ARBA00022729"/>
    </source>
</evidence>
<dbReference type="GO" id="GO:0016020">
    <property type="term" value="C:membrane"/>
    <property type="evidence" value="ECO:0007669"/>
    <property type="project" value="InterPro"/>
</dbReference>
<gene>
    <name evidence="5" type="ORF">NCTC12965_02285</name>
</gene>
<dbReference type="Gene3D" id="2.40.160.10">
    <property type="entry name" value="Porin"/>
    <property type="match status" value="1"/>
</dbReference>
<sequence length="134" mass="15244">MYQINKFKIKKPLALFALMFSLPLSAEEIKVSDHLFSSFINDSHADLSFRNVFKNLSTEDYGERSIQTAWGQGITLDYQSGYFADMLGVDASYYGVIKLAASDDFWGRSVLYNDNGQAKRFQQDWSALPERAFG</sequence>
<protein>
    <submittedName>
        <fullName evidence="5">Putative outer membrane porin protein</fullName>
    </submittedName>
</protein>
<evidence type="ECO:0000256" key="2">
    <source>
        <dbReference type="ARBA" id="ARBA00022448"/>
    </source>
</evidence>